<gene>
    <name evidence="7" type="ORF">PACLA_8A013548</name>
</gene>
<dbReference type="SMART" id="SM00231">
    <property type="entry name" value="FA58C"/>
    <property type="match status" value="1"/>
</dbReference>
<reference evidence="7" key="1">
    <citation type="submission" date="2020-04" db="EMBL/GenBank/DDBJ databases">
        <authorList>
            <person name="Alioto T."/>
            <person name="Alioto T."/>
            <person name="Gomez Garrido J."/>
        </authorList>
    </citation>
    <scope>NUCLEOTIDE SEQUENCE</scope>
    <source>
        <strain evidence="7">A484AB</strain>
    </source>
</reference>
<dbReference type="InterPro" id="IPR000742">
    <property type="entry name" value="EGF"/>
</dbReference>
<sequence>MENGDIPDSQLSASSEVNVHHGAVNARLNFRGQGSRVGAWCGHNDLKQWLEVNFVLQATVTDILTQGRFRHNQWVTKYTVSYSNDGLNFFDYRVNGVVKVFDGNRNRNGIVSNSLSPVILTKHIRIHPKKYYGYTCMRVDFRGCLKEWPCEARPCRNAGTCFDFRGHYRCACAKGWGGKNCEQNIDDPCDPTPCRNGGTCLAYRGHYRCACGEGWAGKNCEQNVGTSEKDLGLLVIHESLFNIQI</sequence>
<dbReference type="EMBL" id="CACRXK020000591">
    <property type="protein sequence ID" value="CAB3983235.1"/>
    <property type="molecule type" value="Genomic_DNA"/>
</dbReference>
<name>A0A6S7FUH1_PARCT</name>
<dbReference type="SUPFAM" id="SSF57196">
    <property type="entry name" value="EGF/Laminin"/>
    <property type="match status" value="2"/>
</dbReference>
<dbReference type="Pfam" id="PF00008">
    <property type="entry name" value="EGF"/>
    <property type="match status" value="2"/>
</dbReference>
<dbReference type="PANTHER" id="PTHR24543:SF325">
    <property type="entry name" value="F5_8 TYPE C DOMAIN-CONTAINING PROTEIN"/>
    <property type="match status" value="1"/>
</dbReference>
<comment type="caution">
    <text evidence="6">Lacks conserved residue(s) required for the propagation of feature annotation.</text>
</comment>
<dbReference type="Pfam" id="PF00754">
    <property type="entry name" value="F5_F8_type_C"/>
    <property type="match status" value="1"/>
</dbReference>
<keyword evidence="1 6" id="KW-0245">EGF-like domain</keyword>
<keyword evidence="2" id="KW-0732">Signal</keyword>
<keyword evidence="4 6" id="KW-1015">Disulfide bond</keyword>
<keyword evidence="8" id="KW-1185">Reference proteome</keyword>
<keyword evidence="3" id="KW-0677">Repeat</keyword>
<dbReference type="FunFam" id="2.60.120.260:FF:000016">
    <property type="entry name" value="Contactin-associated protein-like 4 isoform 1"/>
    <property type="match status" value="1"/>
</dbReference>
<evidence type="ECO:0000256" key="3">
    <source>
        <dbReference type="ARBA" id="ARBA00022737"/>
    </source>
</evidence>
<dbReference type="FunFam" id="2.10.25.10:FF:000321">
    <property type="entry name" value="Protein delta homolog 1"/>
    <property type="match status" value="1"/>
</dbReference>
<dbReference type="InterPro" id="IPR001881">
    <property type="entry name" value="EGF-like_Ca-bd_dom"/>
</dbReference>
<dbReference type="CDD" id="cd00057">
    <property type="entry name" value="FA58C"/>
    <property type="match status" value="1"/>
</dbReference>
<feature type="disulfide bond" evidence="6">
    <location>
        <begin position="211"/>
        <end position="220"/>
    </location>
</feature>
<dbReference type="InterPro" id="IPR008979">
    <property type="entry name" value="Galactose-bd-like_sf"/>
</dbReference>
<dbReference type="PANTHER" id="PTHR24543">
    <property type="entry name" value="MULTICOPPER OXIDASE-RELATED"/>
    <property type="match status" value="1"/>
</dbReference>
<dbReference type="InterPro" id="IPR000421">
    <property type="entry name" value="FA58C"/>
</dbReference>
<evidence type="ECO:0000256" key="6">
    <source>
        <dbReference type="PROSITE-ProRule" id="PRU00076"/>
    </source>
</evidence>
<dbReference type="SMART" id="SM00181">
    <property type="entry name" value="EGF"/>
    <property type="match status" value="2"/>
</dbReference>
<dbReference type="OrthoDB" id="5989032at2759"/>
<evidence type="ECO:0000256" key="1">
    <source>
        <dbReference type="ARBA" id="ARBA00022536"/>
    </source>
</evidence>
<accession>A0A6S7FUH1</accession>
<dbReference type="Gene3D" id="2.10.25.10">
    <property type="entry name" value="Laminin"/>
    <property type="match status" value="2"/>
</dbReference>
<dbReference type="PROSITE" id="PS00010">
    <property type="entry name" value="ASX_HYDROXYL"/>
    <property type="match status" value="1"/>
</dbReference>
<dbReference type="Proteomes" id="UP001152795">
    <property type="component" value="Unassembled WGS sequence"/>
</dbReference>
<dbReference type="PROSITE" id="PS50022">
    <property type="entry name" value="FA58C_3"/>
    <property type="match status" value="1"/>
</dbReference>
<dbReference type="AlphaFoldDB" id="A0A6S7FUH1"/>
<dbReference type="GO" id="GO:0005509">
    <property type="term" value="F:calcium ion binding"/>
    <property type="evidence" value="ECO:0007669"/>
    <property type="project" value="InterPro"/>
</dbReference>
<dbReference type="SUPFAM" id="SSF49785">
    <property type="entry name" value="Galactose-binding domain-like"/>
    <property type="match status" value="1"/>
</dbReference>
<dbReference type="SMART" id="SM00179">
    <property type="entry name" value="EGF_CA"/>
    <property type="match status" value="2"/>
</dbReference>
<evidence type="ECO:0000313" key="7">
    <source>
        <dbReference type="EMBL" id="CAB3983235.1"/>
    </source>
</evidence>
<evidence type="ECO:0000313" key="8">
    <source>
        <dbReference type="Proteomes" id="UP001152795"/>
    </source>
</evidence>
<dbReference type="FunFam" id="2.10.25.10:FF:000122">
    <property type="entry name" value="Protein crumbs homolog 2"/>
    <property type="match status" value="1"/>
</dbReference>
<dbReference type="PROSITE" id="PS00022">
    <property type="entry name" value="EGF_1"/>
    <property type="match status" value="2"/>
</dbReference>
<feature type="disulfide bond" evidence="6">
    <location>
        <begin position="172"/>
        <end position="181"/>
    </location>
</feature>
<keyword evidence="5" id="KW-0325">Glycoprotein</keyword>
<dbReference type="Gene3D" id="2.60.120.260">
    <property type="entry name" value="Galactose-binding domain-like"/>
    <property type="match status" value="1"/>
</dbReference>
<comment type="caution">
    <text evidence="7">The sequence shown here is derived from an EMBL/GenBank/DDBJ whole genome shotgun (WGS) entry which is preliminary data.</text>
</comment>
<dbReference type="PROSITE" id="PS01186">
    <property type="entry name" value="EGF_2"/>
    <property type="match status" value="2"/>
</dbReference>
<evidence type="ECO:0000256" key="5">
    <source>
        <dbReference type="ARBA" id="ARBA00023180"/>
    </source>
</evidence>
<evidence type="ECO:0000256" key="2">
    <source>
        <dbReference type="ARBA" id="ARBA00022729"/>
    </source>
</evidence>
<dbReference type="CDD" id="cd00054">
    <property type="entry name" value="EGF_CA"/>
    <property type="match status" value="2"/>
</dbReference>
<dbReference type="PROSITE" id="PS01285">
    <property type="entry name" value="FA58C_1"/>
    <property type="match status" value="1"/>
</dbReference>
<evidence type="ECO:0000256" key="4">
    <source>
        <dbReference type="ARBA" id="ARBA00023157"/>
    </source>
</evidence>
<dbReference type="InterPro" id="IPR000152">
    <property type="entry name" value="EGF-type_Asp/Asn_hydroxyl_site"/>
</dbReference>
<protein>
    <submittedName>
        <fullName evidence="7">Neurogenic locus notch homolog 2-like</fullName>
    </submittedName>
</protein>
<organism evidence="7 8">
    <name type="scientific">Paramuricea clavata</name>
    <name type="common">Red gorgonian</name>
    <name type="synonym">Violescent sea-whip</name>
    <dbReference type="NCBI Taxonomy" id="317549"/>
    <lineage>
        <taxon>Eukaryota</taxon>
        <taxon>Metazoa</taxon>
        <taxon>Cnidaria</taxon>
        <taxon>Anthozoa</taxon>
        <taxon>Octocorallia</taxon>
        <taxon>Malacalcyonacea</taxon>
        <taxon>Plexauridae</taxon>
        <taxon>Paramuricea</taxon>
    </lineage>
</organism>
<proteinExistence type="predicted"/>
<dbReference type="PROSITE" id="PS50026">
    <property type="entry name" value="EGF_3"/>
    <property type="match status" value="2"/>
</dbReference>